<organism evidence="2 3">
    <name type="scientific">Nyssa sinensis</name>
    <dbReference type="NCBI Taxonomy" id="561372"/>
    <lineage>
        <taxon>Eukaryota</taxon>
        <taxon>Viridiplantae</taxon>
        <taxon>Streptophyta</taxon>
        <taxon>Embryophyta</taxon>
        <taxon>Tracheophyta</taxon>
        <taxon>Spermatophyta</taxon>
        <taxon>Magnoliopsida</taxon>
        <taxon>eudicotyledons</taxon>
        <taxon>Gunneridae</taxon>
        <taxon>Pentapetalae</taxon>
        <taxon>asterids</taxon>
        <taxon>Cornales</taxon>
        <taxon>Nyssaceae</taxon>
        <taxon>Nyssa</taxon>
    </lineage>
</organism>
<dbReference type="AlphaFoldDB" id="A0A5J4ZSI3"/>
<evidence type="ECO:0000256" key="1">
    <source>
        <dbReference type="SAM" id="MobiDB-lite"/>
    </source>
</evidence>
<keyword evidence="3" id="KW-1185">Reference proteome</keyword>
<accession>A0A5J4ZSI3</accession>
<evidence type="ECO:0000313" key="3">
    <source>
        <dbReference type="Proteomes" id="UP000325577"/>
    </source>
</evidence>
<name>A0A5J4ZSI3_9ASTE</name>
<dbReference type="EMBL" id="CM018048">
    <property type="protein sequence ID" value="KAA8521400.1"/>
    <property type="molecule type" value="Genomic_DNA"/>
</dbReference>
<dbReference type="Proteomes" id="UP000325577">
    <property type="component" value="Linkage Group LG5"/>
</dbReference>
<gene>
    <name evidence="2" type="ORF">F0562_012038</name>
</gene>
<evidence type="ECO:0000313" key="2">
    <source>
        <dbReference type="EMBL" id="KAA8521400.1"/>
    </source>
</evidence>
<sequence>MRDFRILHQFLSHCFDLVSPILLLVFEHEASLSICFSQVQYGTPSVSCYGGLVFIAISLVPRSRNPSLFRSAIAQTRYPSFRVMSFGLSGILARAFVSWISFDLTLTLIEETFGIPREDYPGFPYALRAAPQEEVLAKAIHRDRSVAADEDMEADVAKGVGTVPDQEYLVDQTPSQYRQDPSSPCLFYPDPGPVCCQSNDEDDGDDDNGDDGDFTTNTSTA</sequence>
<feature type="compositionally biased region" description="Polar residues" evidence="1">
    <location>
        <begin position="172"/>
        <end position="182"/>
    </location>
</feature>
<proteinExistence type="predicted"/>
<feature type="region of interest" description="Disordered" evidence="1">
    <location>
        <begin position="172"/>
        <end position="221"/>
    </location>
</feature>
<protein>
    <submittedName>
        <fullName evidence="2">Uncharacterized protein</fullName>
    </submittedName>
</protein>
<reference evidence="2 3" key="1">
    <citation type="submission" date="2019-09" db="EMBL/GenBank/DDBJ databases">
        <title>A chromosome-level genome assembly of the Chinese tupelo Nyssa sinensis.</title>
        <authorList>
            <person name="Yang X."/>
            <person name="Kang M."/>
            <person name="Yang Y."/>
            <person name="Xiong H."/>
            <person name="Wang M."/>
            <person name="Zhang Z."/>
            <person name="Wang Z."/>
            <person name="Wu H."/>
            <person name="Ma T."/>
            <person name="Liu J."/>
            <person name="Xi Z."/>
        </authorList>
    </citation>
    <scope>NUCLEOTIDE SEQUENCE [LARGE SCALE GENOMIC DNA]</scope>
    <source>
        <strain evidence="2">J267</strain>
        <tissue evidence="2">Leaf</tissue>
    </source>
</reference>
<feature type="compositionally biased region" description="Acidic residues" evidence="1">
    <location>
        <begin position="199"/>
        <end position="213"/>
    </location>
</feature>